<feature type="domain" description="CWF21" evidence="8">
    <location>
        <begin position="65"/>
        <end position="110"/>
    </location>
</feature>
<evidence type="ECO:0000256" key="3">
    <source>
        <dbReference type="ARBA" id="ARBA00022664"/>
    </source>
</evidence>
<keyword evidence="6" id="KW-0539">Nucleus</keyword>
<sequence>MSYNNVGLSTARGSGTNGYIVRNTGSVKVRDGPPNGGFAGYQRYDDYLNDIAKPMVHRAPDAGILEHERKRQVEIKCLELRDEMEDAGADEGDIEDAVSALREKLSHETIVPARRATDSHSVARAKEVEMGRLGRALNIGPDHVEGRAFQRETDEEKAARLAEKEERERQRVEAALKREREAEEREAAWREKEKLRRREEYYRKQGRSRRDDSRSPSPRARDDSRSPAPRRRDDSRSRSPAPRRRDDSDSPPRRARDDSASPPRRRDDSRSPPRRRDDSASPPRRRADSRSPAPRRDDSRSPSRSASPPRRRRYDDDSD</sequence>
<name>A0ABR3PTJ2_9TREE</name>
<evidence type="ECO:0000259" key="8">
    <source>
        <dbReference type="SMART" id="SM01115"/>
    </source>
</evidence>
<protein>
    <submittedName>
        <fullName evidence="9">Serine/arginine repetitive matrix protein 2</fullName>
    </submittedName>
</protein>
<dbReference type="GeneID" id="95988477"/>
<comment type="subcellular location">
    <subcellularLocation>
        <location evidence="1">Nucleus</location>
    </subcellularLocation>
</comment>
<dbReference type="InterPro" id="IPR051372">
    <property type="entry name" value="CWC21"/>
</dbReference>
<dbReference type="RefSeq" id="XP_069205705.1">
    <property type="nucleotide sequence ID" value="XM_069355864.1"/>
</dbReference>
<evidence type="ECO:0000256" key="5">
    <source>
        <dbReference type="ARBA" id="ARBA00023187"/>
    </source>
</evidence>
<gene>
    <name evidence="9" type="primary">SRRM2</name>
    <name evidence="9" type="ORF">Q8F55_007434</name>
</gene>
<dbReference type="PANTHER" id="PTHR36562:SF5">
    <property type="entry name" value="SERINE_ARGININE REPETITIVE MATRIX 2"/>
    <property type="match status" value="1"/>
</dbReference>
<evidence type="ECO:0000256" key="4">
    <source>
        <dbReference type="ARBA" id="ARBA00022728"/>
    </source>
</evidence>
<keyword evidence="4" id="KW-0747">Spliceosome</keyword>
<feature type="region of interest" description="Disordered" evidence="7">
    <location>
        <begin position="144"/>
        <end position="319"/>
    </location>
</feature>
<evidence type="ECO:0000256" key="6">
    <source>
        <dbReference type="ARBA" id="ARBA00023242"/>
    </source>
</evidence>
<proteinExistence type="inferred from homology"/>
<evidence type="ECO:0000313" key="10">
    <source>
        <dbReference type="Proteomes" id="UP001565368"/>
    </source>
</evidence>
<evidence type="ECO:0000256" key="2">
    <source>
        <dbReference type="ARBA" id="ARBA00005954"/>
    </source>
</evidence>
<keyword evidence="5" id="KW-0508">mRNA splicing</keyword>
<dbReference type="PANTHER" id="PTHR36562">
    <property type="entry name" value="SERINE/ARGININE REPETITIVE MATRIX 2"/>
    <property type="match status" value="1"/>
</dbReference>
<keyword evidence="3" id="KW-0507">mRNA processing</keyword>
<comment type="caution">
    <text evidence="9">The sequence shown here is derived from an EMBL/GenBank/DDBJ whole genome shotgun (WGS) entry which is preliminary data.</text>
</comment>
<feature type="compositionally biased region" description="Basic and acidic residues" evidence="7">
    <location>
        <begin position="144"/>
        <end position="301"/>
    </location>
</feature>
<dbReference type="Pfam" id="PF08312">
    <property type="entry name" value="cwf21"/>
    <property type="match status" value="1"/>
</dbReference>
<evidence type="ECO:0000256" key="1">
    <source>
        <dbReference type="ARBA" id="ARBA00004123"/>
    </source>
</evidence>
<organism evidence="9 10">
    <name type="scientific">Vanrija albida</name>
    <dbReference type="NCBI Taxonomy" id="181172"/>
    <lineage>
        <taxon>Eukaryota</taxon>
        <taxon>Fungi</taxon>
        <taxon>Dikarya</taxon>
        <taxon>Basidiomycota</taxon>
        <taxon>Agaricomycotina</taxon>
        <taxon>Tremellomycetes</taxon>
        <taxon>Trichosporonales</taxon>
        <taxon>Trichosporonaceae</taxon>
        <taxon>Vanrija</taxon>
    </lineage>
</organism>
<comment type="similarity">
    <text evidence="2">Belongs to the CWC21 family.</text>
</comment>
<dbReference type="CDD" id="cd21372">
    <property type="entry name" value="cwf21_CWC21-like"/>
    <property type="match status" value="1"/>
</dbReference>
<dbReference type="Proteomes" id="UP001565368">
    <property type="component" value="Unassembled WGS sequence"/>
</dbReference>
<dbReference type="Gene3D" id="6.10.140.420">
    <property type="match status" value="1"/>
</dbReference>
<dbReference type="SMART" id="SM01115">
    <property type="entry name" value="cwf21"/>
    <property type="match status" value="1"/>
</dbReference>
<dbReference type="InterPro" id="IPR013170">
    <property type="entry name" value="mRNA_splic_Cwf21_dom"/>
</dbReference>
<reference evidence="9 10" key="1">
    <citation type="submission" date="2023-08" db="EMBL/GenBank/DDBJ databases">
        <title>Annotated Genome Sequence of Vanrija albida AlHP1.</title>
        <authorList>
            <person name="Herzog R."/>
        </authorList>
    </citation>
    <scope>NUCLEOTIDE SEQUENCE [LARGE SCALE GENOMIC DNA]</scope>
    <source>
        <strain evidence="9 10">AlHP1</strain>
    </source>
</reference>
<accession>A0ABR3PTJ2</accession>
<evidence type="ECO:0000313" key="9">
    <source>
        <dbReference type="EMBL" id="KAL1405761.1"/>
    </source>
</evidence>
<dbReference type="EMBL" id="JBBXJM010000006">
    <property type="protein sequence ID" value="KAL1405761.1"/>
    <property type="molecule type" value="Genomic_DNA"/>
</dbReference>
<keyword evidence="10" id="KW-1185">Reference proteome</keyword>
<evidence type="ECO:0000256" key="7">
    <source>
        <dbReference type="SAM" id="MobiDB-lite"/>
    </source>
</evidence>